<dbReference type="InterPro" id="IPR002018">
    <property type="entry name" value="CarbesteraseB"/>
</dbReference>
<dbReference type="AlphaFoldDB" id="A0A9D2I975"/>
<sequence>MKIQTKHGTLEGRKEGNLYCFRGVPYARAVRFMPPQEYDWDGVRKAYHFGPAAMQSACRQAGLRGKYGEDCLNLNIYVPCDVLETEEKERAEKTVSPDASCLFSQKRLPVAVWLHGGAFQNGSSRDREGKEIIRNRRIIFISVEYRLGVLGYLYLGEALGEKYRHTGNNGTLDQLAALKWIHENVEAFGGDPAKVTVFGESAGAKSLGALFLRPEMQVYCSRTLMASGAWQSIRSAGTADCVAQMVLEEGKKLGYLQKTEDILTMDVDKLLAIQERVVDNPGNTCMFGPVADDVVIPHDWQQRIERGEYWSGNAMVGSCLHEMYFSGLQEGFLEKAPIIAGYLFGENARIAEADFSEYEKSCAADGRHLSEKEKTDEWVRILSDYMYRTYSRRLAERLTRDGSKVWYYSFEYGTASHVLDQAMAFDHAAADDVFFPGIKREDRERMASVLYDAFLHFFETGEPGRMGEADWKPLKEEHNVLAFGNKIQFRKLTETETLDHFPQSVFRLERK</sequence>
<gene>
    <name evidence="5" type="ORF">H9717_15945</name>
</gene>
<feature type="domain" description="Carboxylesterase type B" evidence="4">
    <location>
        <begin position="3"/>
        <end position="496"/>
    </location>
</feature>
<reference evidence="5" key="2">
    <citation type="submission" date="2021-04" db="EMBL/GenBank/DDBJ databases">
        <authorList>
            <person name="Gilroy R."/>
        </authorList>
    </citation>
    <scope>NUCLEOTIDE SEQUENCE</scope>
    <source>
        <strain evidence="5">CHK179-7159</strain>
    </source>
</reference>
<organism evidence="5 6">
    <name type="scientific">Candidatus Eisenbergiella merdipullorum</name>
    <dbReference type="NCBI Taxonomy" id="2838553"/>
    <lineage>
        <taxon>Bacteria</taxon>
        <taxon>Bacillati</taxon>
        <taxon>Bacillota</taxon>
        <taxon>Clostridia</taxon>
        <taxon>Lachnospirales</taxon>
        <taxon>Lachnospiraceae</taxon>
        <taxon>Eisenbergiella</taxon>
    </lineage>
</organism>
<comment type="caution">
    <text evidence="5">The sequence shown here is derived from an EMBL/GenBank/DDBJ whole genome shotgun (WGS) entry which is preliminary data.</text>
</comment>
<protein>
    <recommendedName>
        <fullName evidence="3">Carboxylic ester hydrolase</fullName>
        <ecNumber evidence="3">3.1.1.-</ecNumber>
    </recommendedName>
</protein>
<dbReference type="Proteomes" id="UP000886858">
    <property type="component" value="Unassembled WGS sequence"/>
</dbReference>
<accession>A0A9D2I975</accession>
<keyword evidence="2 3" id="KW-0378">Hydrolase</keyword>
<dbReference type="Pfam" id="PF00135">
    <property type="entry name" value="COesterase"/>
    <property type="match status" value="1"/>
</dbReference>
<evidence type="ECO:0000256" key="2">
    <source>
        <dbReference type="ARBA" id="ARBA00022801"/>
    </source>
</evidence>
<dbReference type="Gene3D" id="3.40.50.1820">
    <property type="entry name" value="alpha/beta hydrolase"/>
    <property type="match status" value="1"/>
</dbReference>
<comment type="similarity">
    <text evidence="1 3">Belongs to the type-B carboxylesterase/lipase family.</text>
</comment>
<evidence type="ECO:0000259" key="4">
    <source>
        <dbReference type="Pfam" id="PF00135"/>
    </source>
</evidence>
<evidence type="ECO:0000256" key="1">
    <source>
        <dbReference type="ARBA" id="ARBA00005964"/>
    </source>
</evidence>
<evidence type="ECO:0000256" key="3">
    <source>
        <dbReference type="RuleBase" id="RU361235"/>
    </source>
</evidence>
<reference evidence="5" key="1">
    <citation type="journal article" date="2021" name="PeerJ">
        <title>Extensive microbial diversity within the chicken gut microbiome revealed by metagenomics and culture.</title>
        <authorList>
            <person name="Gilroy R."/>
            <person name="Ravi A."/>
            <person name="Getino M."/>
            <person name="Pursley I."/>
            <person name="Horton D.L."/>
            <person name="Alikhan N.F."/>
            <person name="Baker D."/>
            <person name="Gharbi K."/>
            <person name="Hall N."/>
            <person name="Watson M."/>
            <person name="Adriaenssens E.M."/>
            <person name="Foster-Nyarko E."/>
            <person name="Jarju S."/>
            <person name="Secka A."/>
            <person name="Antonio M."/>
            <person name="Oren A."/>
            <person name="Chaudhuri R.R."/>
            <person name="La Ragione R."/>
            <person name="Hildebrand F."/>
            <person name="Pallen M.J."/>
        </authorList>
    </citation>
    <scope>NUCLEOTIDE SEQUENCE</scope>
    <source>
        <strain evidence="5">CHK179-7159</strain>
    </source>
</reference>
<dbReference type="GO" id="GO:0016787">
    <property type="term" value="F:hydrolase activity"/>
    <property type="evidence" value="ECO:0007669"/>
    <property type="project" value="UniProtKB-KW"/>
</dbReference>
<dbReference type="EC" id="3.1.1.-" evidence="3"/>
<dbReference type="InterPro" id="IPR029058">
    <property type="entry name" value="AB_hydrolase_fold"/>
</dbReference>
<dbReference type="PROSITE" id="PS00122">
    <property type="entry name" value="CARBOXYLESTERASE_B_1"/>
    <property type="match status" value="1"/>
</dbReference>
<dbReference type="EMBL" id="DWYY01000185">
    <property type="protein sequence ID" value="HJA94577.1"/>
    <property type="molecule type" value="Genomic_DNA"/>
</dbReference>
<proteinExistence type="inferred from homology"/>
<name>A0A9D2I975_9FIRM</name>
<dbReference type="InterPro" id="IPR050309">
    <property type="entry name" value="Type-B_Carboxylest/Lipase"/>
</dbReference>
<dbReference type="SUPFAM" id="SSF53474">
    <property type="entry name" value="alpha/beta-Hydrolases"/>
    <property type="match status" value="1"/>
</dbReference>
<evidence type="ECO:0000313" key="6">
    <source>
        <dbReference type="Proteomes" id="UP000886858"/>
    </source>
</evidence>
<dbReference type="PANTHER" id="PTHR11559">
    <property type="entry name" value="CARBOXYLESTERASE"/>
    <property type="match status" value="1"/>
</dbReference>
<evidence type="ECO:0000313" key="5">
    <source>
        <dbReference type="EMBL" id="HJA94577.1"/>
    </source>
</evidence>
<dbReference type="InterPro" id="IPR019826">
    <property type="entry name" value="Carboxylesterase_B_AS"/>
</dbReference>